<proteinExistence type="inferred from homology"/>
<reference evidence="4" key="1">
    <citation type="submission" date="2018-11" db="EMBL/GenBank/DDBJ databases">
        <authorList>
            <person name="Grassa J C."/>
        </authorList>
    </citation>
    <scope>NUCLEOTIDE SEQUENCE [LARGE SCALE GENOMIC DNA]</scope>
</reference>
<dbReference type="Proteomes" id="UP000596661">
    <property type="component" value="Chromosome 4"/>
</dbReference>
<accession>A0A803PH90</accession>
<dbReference type="PANTHER" id="PTHR31623">
    <property type="entry name" value="F21J9.9"/>
    <property type="match status" value="1"/>
</dbReference>
<organism evidence="4 5">
    <name type="scientific">Cannabis sativa</name>
    <name type="common">Hemp</name>
    <name type="synonym">Marijuana</name>
    <dbReference type="NCBI Taxonomy" id="3483"/>
    <lineage>
        <taxon>Eukaryota</taxon>
        <taxon>Viridiplantae</taxon>
        <taxon>Streptophyta</taxon>
        <taxon>Embryophyta</taxon>
        <taxon>Tracheophyta</taxon>
        <taxon>Spermatophyta</taxon>
        <taxon>Magnoliopsida</taxon>
        <taxon>eudicotyledons</taxon>
        <taxon>Gunneridae</taxon>
        <taxon>Pentapetalae</taxon>
        <taxon>rosids</taxon>
        <taxon>fabids</taxon>
        <taxon>Rosales</taxon>
        <taxon>Cannabaceae</taxon>
        <taxon>Cannabis</taxon>
    </lineage>
</organism>
<evidence type="ECO:0000256" key="2">
    <source>
        <dbReference type="ARBA" id="ARBA00022679"/>
    </source>
</evidence>
<reference evidence="4" key="2">
    <citation type="submission" date="2021-03" db="UniProtKB">
        <authorList>
            <consortium name="EnsemblPlants"/>
        </authorList>
    </citation>
    <scope>IDENTIFICATION</scope>
</reference>
<keyword evidence="2" id="KW-0808">Transferase</keyword>
<protein>
    <recommendedName>
        <fullName evidence="6">Transferase</fullName>
    </recommendedName>
</protein>
<evidence type="ECO:0008006" key="6">
    <source>
        <dbReference type="Google" id="ProtNLM"/>
    </source>
</evidence>
<evidence type="ECO:0000256" key="1">
    <source>
        <dbReference type="ARBA" id="ARBA00009861"/>
    </source>
</evidence>
<evidence type="ECO:0000313" key="5">
    <source>
        <dbReference type="Proteomes" id="UP000596661"/>
    </source>
</evidence>
<comment type="similarity">
    <text evidence="1">Belongs to the plant acyltransferase family.</text>
</comment>
<dbReference type="PANTHER" id="PTHR31623:SF122">
    <property type="entry name" value="HXXXD-TYPE ACYL-TRANSFERASE FAMILY PROTEIN"/>
    <property type="match status" value="1"/>
</dbReference>
<evidence type="ECO:0000313" key="4">
    <source>
        <dbReference type="EnsemblPlants" id="cds.evm.model.04.382"/>
    </source>
</evidence>
<keyword evidence="5" id="KW-1185">Reference proteome</keyword>
<sequence>MENNLHVEIVSRENIKPSSPTPPNLKTFNLSLFDQRAPPVYTTLVLFYQISSSTDHSLNNNIIITTLKKSLSEALTSYVPLAGKIDNINNSNIVECTDEGAIFIEAKSKTILSTFLEENPNEDRLLERLLPAKTRSAEAATSPLLLVQATLFECGGLAIGLCMSHKLADAATLCMFLKNWSNPGQRFTLTVPKEFDISPESIWFPLPRDQRNNNNNNNIESLMIKTVNKRYVFDKTKIDVLKSKASSERVKNPTRVEVVSALVWKCAINASSKLMINSLNSNNKYYSFLSQLVNVRDKVKPIQENTSGNLVGSYVVHVEYNNKEELELKNLVFKMRKAIKEYSNNNGEKQGRWCREVVELIKGIDDDMNNNMIFLCNSWCNFGFYEVNFGWGKPIWAWRPSSSIENVLKLMDTKNGGVEVSLTLSKENMALFERDPHILAFANPSHSII</sequence>
<dbReference type="Gene3D" id="3.30.559.10">
    <property type="entry name" value="Chloramphenicol acetyltransferase-like domain"/>
    <property type="match status" value="2"/>
</dbReference>
<name>A0A803PH90_CANSA</name>
<dbReference type="EMBL" id="UZAU01000358">
    <property type="status" value="NOT_ANNOTATED_CDS"/>
    <property type="molecule type" value="Genomic_DNA"/>
</dbReference>
<dbReference type="Gramene" id="evm.model.04.382">
    <property type="protein sequence ID" value="cds.evm.model.04.382"/>
    <property type="gene ID" value="evm.TU.04.382"/>
</dbReference>
<dbReference type="InterPro" id="IPR023213">
    <property type="entry name" value="CAT-like_dom_sf"/>
</dbReference>
<dbReference type="Pfam" id="PF02458">
    <property type="entry name" value="Transferase"/>
    <property type="match status" value="1"/>
</dbReference>
<keyword evidence="3" id="KW-0012">Acyltransferase</keyword>
<evidence type="ECO:0000256" key="3">
    <source>
        <dbReference type="ARBA" id="ARBA00023315"/>
    </source>
</evidence>
<dbReference type="EnsemblPlants" id="evm.model.04.382">
    <property type="protein sequence ID" value="cds.evm.model.04.382"/>
    <property type="gene ID" value="evm.TU.04.382"/>
</dbReference>
<dbReference type="OrthoDB" id="1932220at2759"/>
<dbReference type="GO" id="GO:0016746">
    <property type="term" value="F:acyltransferase activity"/>
    <property type="evidence" value="ECO:0007669"/>
    <property type="project" value="UniProtKB-KW"/>
</dbReference>
<dbReference type="AlphaFoldDB" id="A0A803PH90"/>